<evidence type="ECO:0000313" key="6">
    <source>
        <dbReference type="EMBL" id="SFE99251.1"/>
    </source>
</evidence>
<feature type="active site" description="Proton donor/acceptor" evidence="4">
    <location>
        <position position="135"/>
    </location>
</feature>
<evidence type="ECO:0000256" key="5">
    <source>
        <dbReference type="PIRSR" id="PIRSR001365-2"/>
    </source>
</evidence>
<feature type="active site" description="Schiff-base intermediate with substrate" evidence="4">
    <location>
        <position position="163"/>
    </location>
</feature>
<dbReference type="Proteomes" id="UP000198520">
    <property type="component" value="Unassembled WGS sequence"/>
</dbReference>
<keyword evidence="7" id="KW-1185">Reference proteome</keyword>
<protein>
    <submittedName>
        <fullName evidence="6">4-hydroxy-tetrahydrodipicolinate synthase</fullName>
    </submittedName>
</protein>
<dbReference type="Pfam" id="PF00701">
    <property type="entry name" value="DHDPS"/>
    <property type="match status" value="1"/>
</dbReference>
<gene>
    <name evidence="6" type="ORF">SAMN04488035_1075</name>
</gene>
<dbReference type="RefSeq" id="WP_093375927.1">
    <property type="nucleotide sequence ID" value="NZ_BNAN01000002.1"/>
</dbReference>
<evidence type="ECO:0000256" key="1">
    <source>
        <dbReference type="ARBA" id="ARBA00007592"/>
    </source>
</evidence>
<evidence type="ECO:0000313" key="7">
    <source>
        <dbReference type="Proteomes" id="UP000198520"/>
    </source>
</evidence>
<dbReference type="Gene3D" id="3.20.20.70">
    <property type="entry name" value="Aldolase class I"/>
    <property type="match status" value="1"/>
</dbReference>
<dbReference type="GO" id="GO:0008840">
    <property type="term" value="F:4-hydroxy-tetrahydrodipicolinate synthase activity"/>
    <property type="evidence" value="ECO:0007669"/>
    <property type="project" value="TreeGrafter"/>
</dbReference>
<dbReference type="AlphaFoldDB" id="A0A1I2F406"/>
<dbReference type="PANTHER" id="PTHR12128">
    <property type="entry name" value="DIHYDRODIPICOLINATE SYNTHASE"/>
    <property type="match status" value="1"/>
</dbReference>
<evidence type="ECO:0000256" key="4">
    <source>
        <dbReference type="PIRSR" id="PIRSR001365-1"/>
    </source>
</evidence>
<dbReference type="InterPro" id="IPR013785">
    <property type="entry name" value="Aldolase_TIM"/>
</dbReference>
<dbReference type="OrthoDB" id="9778880at2"/>
<organism evidence="6 7">
    <name type="scientific">Flavimobilis marinus</name>
    <dbReference type="NCBI Taxonomy" id="285351"/>
    <lineage>
        <taxon>Bacteria</taxon>
        <taxon>Bacillati</taxon>
        <taxon>Actinomycetota</taxon>
        <taxon>Actinomycetes</taxon>
        <taxon>Micrococcales</taxon>
        <taxon>Jonesiaceae</taxon>
        <taxon>Flavimobilis</taxon>
    </lineage>
</organism>
<feature type="binding site" evidence="5">
    <location>
        <position position="47"/>
    </location>
    <ligand>
        <name>pyruvate</name>
        <dbReference type="ChEBI" id="CHEBI:15361"/>
    </ligand>
</feature>
<dbReference type="STRING" id="285351.SAMN04488035_1075"/>
<dbReference type="CDD" id="cd00408">
    <property type="entry name" value="DHDPS-like"/>
    <property type="match status" value="1"/>
</dbReference>
<reference evidence="7" key="1">
    <citation type="submission" date="2016-10" db="EMBL/GenBank/DDBJ databases">
        <authorList>
            <person name="Varghese N."/>
            <person name="Submissions S."/>
        </authorList>
    </citation>
    <scope>NUCLEOTIDE SEQUENCE [LARGE SCALE GENOMIC DNA]</scope>
    <source>
        <strain evidence="7">DSM 19083</strain>
    </source>
</reference>
<dbReference type="EMBL" id="FONZ01000002">
    <property type="protein sequence ID" value="SFE99251.1"/>
    <property type="molecule type" value="Genomic_DNA"/>
</dbReference>
<dbReference type="PIRSF" id="PIRSF001365">
    <property type="entry name" value="DHDPS"/>
    <property type="match status" value="1"/>
</dbReference>
<dbReference type="SUPFAM" id="SSF51569">
    <property type="entry name" value="Aldolase"/>
    <property type="match status" value="1"/>
</dbReference>
<sequence>MSLFGPLVAYVPTPLTPEGEVDEATLAVLVDRACEAGVGGVAVLGSTGGYAYLDRAARRRVAEVAAEALAGQVPLMVGVGSLLTRDVLSLAADAHDAGASAILLPPMSYLPLTEAEVVGLVETVAGATTTPVWIYHNPVTTRFDFSVELLVRLSAIPGVGGVKDRGQDTDGVRARARRLTAETSVEVGYSGDAFGYHGLLAGAVSWHSGLAGVLPRHYVEVAAAAASGDGALARERMRPLVRLAHLAATAGGARVVHAVGELLGLSVGVLPEPLRPPAPDVLAELAAELKGLRDEPSARLPQTVAKPW</sequence>
<dbReference type="InterPro" id="IPR002220">
    <property type="entry name" value="DapA-like"/>
</dbReference>
<evidence type="ECO:0000256" key="3">
    <source>
        <dbReference type="PIRNR" id="PIRNR001365"/>
    </source>
</evidence>
<dbReference type="PANTHER" id="PTHR12128:SF66">
    <property type="entry name" value="4-HYDROXY-2-OXOGLUTARATE ALDOLASE, MITOCHONDRIAL"/>
    <property type="match status" value="1"/>
</dbReference>
<comment type="similarity">
    <text evidence="1 3">Belongs to the DapA family.</text>
</comment>
<name>A0A1I2F406_9MICO</name>
<dbReference type="PRINTS" id="PR00146">
    <property type="entry name" value="DHPICSNTHASE"/>
</dbReference>
<accession>A0A1I2F406</accession>
<proteinExistence type="inferred from homology"/>
<keyword evidence="2 3" id="KW-0456">Lyase</keyword>
<dbReference type="SMART" id="SM01130">
    <property type="entry name" value="DHDPS"/>
    <property type="match status" value="1"/>
</dbReference>
<evidence type="ECO:0000256" key="2">
    <source>
        <dbReference type="ARBA" id="ARBA00023239"/>
    </source>
</evidence>